<dbReference type="Pfam" id="PF04263">
    <property type="entry name" value="TPK_catalytic"/>
    <property type="match status" value="1"/>
</dbReference>
<dbReference type="CDD" id="cd07995">
    <property type="entry name" value="TPK"/>
    <property type="match status" value="1"/>
</dbReference>
<dbReference type="PANTHER" id="PTHR13622">
    <property type="entry name" value="THIAMIN PYROPHOSPHOKINASE"/>
    <property type="match status" value="1"/>
</dbReference>
<sequence length="374" mass="40283">MLTWDPRSFLLAGTEMAPPVSSGPDASTSQYALILLNQPIVQHQRRLFSRLWRNATLRVCADGGANRLRKAFHSHSSSSSPSSSSTDSVPLPHVIVGDLDSLTPSTRSFYSSRGVEISERPSQYATDLQKAIQYVEDWEHEEWEARRSELQAQGGQEGKPEGPTSLTLVIFGGLSGRLDQTVHTLHVLWQLAPGCDSHGGYEDPDEVEAVGTGNGNEQGQRPRGGRPEKRQHSYVVGDGSLVWLLAEGSHKLVLPVIGPAAPETSAPGKRKRSLTAPLLGKACGVLPLGVEGGAQSKGAARVSTKGLQWDLSAEDPQSIGGFLSTSNYLLPPREDGEEGVSMVELTTDKPIYWSVEIAEEEEVEEGDDGEGEGK</sequence>
<organism evidence="8 9">
    <name type="scientific">Jaminaea rosea</name>
    <dbReference type="NCBI Taxonomy" id="1569628"/>
    <lineage>
        <taxon>Eukaryota</taxon>
        <taxon>Fungi</taxon>
        <taxon>Dikarya</taxon>
        <taxon>Basidiomycota</taxon>
        <taxon>Ustilaginomycotina</taxon>
        <taxon>Exobasidiomycetes</taxon>
        <taxon>Microstromatales</taxon>
        <taxon>Microstromatales incertae sedis</taxon>
        <taxon>Jaminaea</taxon>
    </lineage>
</organism>
<dbReference type="Gene3D" id="3.40.50.10240">
    <property type="entry name" value="Thiamin pyrophosphokinase, catalytic domain"/>
    <property type="match status" value="1"/>
</dbReference>
<protein>
    <submittedName>
        <fullName evidence="8">Thiamine pyrophosphokinase</fullName>
    </submittedName>
</protein>
<dbReference type="Pfam" id="PF04265">
    <property type="entry name" value="TPK_B1_binding"/>
    <property type="match status" value="1"/>
</dbReference>
<keyword evidence="3 8" id="KW-0418">Kinase</keyword>
<dbReference type="GO" id="GO:0005524">
    <property type="term" value="F:ATP binding"/>
    <property type="evidence" value="ECO:0007669"/>
    <property type="project" value="UniProtKB-KW"/>
</dbReference>
<proteinExistence type="predicted"/>
<dbReference type="SUPFAM" id="SSF63862">
    <property type="entry name" value="Thiamin pyrophosphokinase, substrate-binding domain"/>
    <property type="match status" value="1"/>
</dbReference>
<keyword evidence="1" id="KW-0808">Transferase</keyword>
<feature type="region of interest" description="Disordered" evidence="5">
    <location>
        <begin position="71"/>
        <end position="90"/>
    </location>
</feature>
<evidence type="ECO:0000256" key="2">
    <source>
        <dbReference type="ARBA" id="ARBA00022741"/>
    </source>
</evidence>
<evidence type="ECO:0000313" key="8">
    <source>
        <dbReference type="EMBL" id="PWN27926.1"/>
    </source>
</evidence>
<dbReference type="GO" id="GO:0009229">
    <property type="term" value="P:thiamine diphosphate biosynthetic process"/>
    <property type="evidence" value="ECO:0007669"/>
    <property type="project" value="InterPro"/>
</dbReference>
<dbReference type="GO" id="GO:0006772">
    <property type="term" value="P:thiamine metabolic process"/>
    <property type="evidence" value="ECO:0007669"/>
    <property type="project" value="InterPro"/>
</dbReference>
<evidence type="ECO:0000313" key="9">
    <source>
        <dbReference type="Proteomes" id="UP000245884"/>
    </source>
</evidence>
<keyword evidence="2" id="KW-0547">Nucleotide-binding</keyword>
<dbReference type="STRING" id="1569628.A0A316URL0"/>
<evidence type="ECO:0000256" key="4">
    <source>
        <dbReference type="ARBA" id="ARBA00022840"/>
    </source>
</evidence>
<dbReference type="Proteomes" id="UP000245884">
    <property type="component" value="Unassembled WGS sequence"/>
</dbReference>
<feature type="domain" description="Thiamin pyrophosphokinase catalytic" evidence="6">
    <location>
        <begin position="48"/>
        <end position="191"/>
    </location>
</feature>
<feature type="domain" description="Thiamin pyrophosphokinase thiamin-binding" evidence="7">
    <location>
        <begin position="279"/>
        <end position="334"/>
    </location>
</feature>
<evidence type="ECO:0000259" key="7">
    <source>
        <dbReference type="Pfam" id="PF04265"/>
    </source>
</evidence>
<accession>A0A316URL0</accession>
<dbReference type="RefSeq" id="XP_025362538.1">
    <property type="nucleotide sequence ID" value="XM_025503577.1"/>
</dbReference>
<dbReference type="GO" id="GO:0030975">
    <property type="term" value="F:thiamine binding"/>
    <property type="evidence" value="ECO:0007669"/>
    <property type="project" value="InterPro"/>
</dbReference>
<dbReference type="SUPFAM" id="SSF63999">
    <property type="entry name" value="Thiamin pyrophosphokinase, catalytic domain"/>
    <property type="match status" value="1"/>
</dbReference>
<evidence type="ECO:0000256" key="3">
    <source>
        <dbReference type="ARBA" id="ARBA00022777"/>
    </source>
</evidence>
<reference evidence="8 9" key="1">
    <citation type="journal article" date="2018" name="Mol. Biol. Evol.">
        <title>Broad Genomic Sampling Reveals a Smut Pathogenic Ancestry of the Fungal Clade Ustilaginomycotina.</title>
        <authorList>
            <person name="Kijpornyongpan T."/>
            <person name="Mondo S.J."/>
            <person name="Barry K."/>
            <person name="Sandor L."/>
            <person name="Lee J."/>
            <person name="Lipzen A."/>
            <person name="Pangilinan J."/>
            <person name="LaButti K."/>
            <person name="Hainaut M."/>
            <person name="Henrissat B."/>
            <person name="Grigoriev I.V."/>
            <person name="Spatafora J.W."/>
            <person name="Aime M.C."/>
        </authorList>
    </citation>
    <scope>NUCLEOTIDE SEQUENCE [LARGE SCALE GENOMIC DNA]</scope>
    <source>
        <strain evidence="8 9">MCA 5214</strain>
    </source>
</reference>
<feature type="region of interest" description="Disordered" evidence="5">
    <location>
        <begin position="199"/>
        <end position="232"/>
    </location>
</feature>
<evidence type="ECO:0000256" key="1">
    <source>
        <dbReference type="ARBA" id="ARBA00022679"/>
    </source>
</evidence>
<keyword evidence="9" id="KW-1185">Reference proteome</keyword>
<dbReference type="GO" id="GO:0016301">
    <property type="term" value="F:kinase activity"/>
    <property type="evidence" value="ECO:0007669"/>
    <property type="project" value="UniProtKB-KW"/>
</dbReference>
<dbReference type="EMBL" id="KZ819666">
    <property type="protein sequence ID" value="PWN27926.1"/>
    <property type="molecule type" value="Genomic_DNA"/>
</dbReference>
<dbReference type="AlphaFoldDB" id="A0A316URL0"/>
<dbReference type="GO" id="GO:0004788">
    <property type="term" value="F:thiamine diphosphokinase activity"/>
    <property type="evidence" value="ECO:0007669"/>
    <property type="project" value="InterPro"/>
</dbReference>
<dbReference type="Gene3D" id="2.60.120.320">
    <property type="entry name" value="Thiamin pyrophosphokinase, thiamin-binding domain"/>
    <property type="match status" value="1"/>
</dbReference>
<dbReference type="PANTHER" id="PTHR13622:SF8">
    <property type="entry name" value="THIAMIN PYROPHOSPHOKINASE 1"/>
    <property type="match status" value="1"/>
</dbReference>
<evidence type="ECO:0000256" key="5">
    <source>
        <dbReference type="SAM" id="MobiDB-lite"/>
    </source>
</evidence>
<gene>
    <name evidence="8" type="ORF">BDZ90DRAFT_157189</name>
</gene>
<dbReference type="InterPro" id="IPR036759">
    <property type="entry name" value="TPK_catalytic_sf"/>
</dbReference>
<dbReference type="InterPro" id="IPR007373">
    <property type="entry name" value="Thiamin_PyroPKinase_B1-bd"/>
</dbReference>
<name>A0A316URL0_9BASI</name>
<dbReference type="GeneID" id="37025400"/>
<feature type="compositionally biased region" description="Low complexity" evidence="5">
    <location>
        <begin position="74"/>
        <end position="85"/>
    </location>
</feature>
<dbReference type="InterPro" id="IPR036371">
    <property type="entry name" value="TPK_B1-bd_sf"/>
</dbReference>
<dbReference type="InterPro" id="IPR007371">
    <property type="entry name" value="TPK_catalytic"/>
</dbReference>
<dbReference type="InterPro" id="IPR006282">
    <property type="entry name" value="Thi_PPkinase"/>
</dbReference>
<keyword evidence="4" id="KW-0067">ATP-binding</keyword>
<evidence type="ECO:0000259" key="6">
    <source>
        <dbReference type="Pfam" id="PF04263"/>
    </source>
</evidence>
<dbReference type="OrthoDB" id="25149at2759"/>